<name>A0A1I7ZA08_9BILA</name>
<keyword evidence="1" id="KW-1185">Reference proteome</keyword>
<reference evidence="2" key="1">
    <citation type="submission" date="2016-11" db="UniProtKB">
        <authorList>
            <consortium name="WormBaseParasite"/>
        </authorList>
    </citation>
    <scope>IDENTIFICATION</scope>
</reference>
<dbReference type="Proteomes" id="UP000095287">
    <property type="component" value="Unplaced"/>
</dbReference>
<sequence>MPRTYQNADLKALFAALLRNNVLLFCDFLLVEVLQNPVQEGIAEVTLIVTIIAMSARALHVRVCPITSFHVVSAFFCPAFQTELFSQSTCALH</sequence>
<evidence type="ECO:0000313" key="1">
    <source>
        <dbReference type="Proteomes" id="UP000095287"/>
    </source>
</evidence>
<dbReference type="WBParaSite" id="L893_g2409.t1">
    <property type="protein sequence ID" value="L893_g2409.t1"/>
    <property type="gene ID" value="L893_g2409"/>
</dbReference>
<dbReference type="AlphaFoldDB" id="A0A1I7ZA08"/>
<evidence type="ECO:0000313" key="2">
    <source>
        <dbReference type="WBParaSite" id="L893_g2409.t1"/>
    </source>
</evidence>
<accession>A0A1I7ZA08</accession>
<organism evidence="1 2">
    <name type="scientific">Steinernema glaseri</name>
    <dbReference type="NCBI Taxonomy" id="37863"/>
    <lineage>
        <taxon>Eukaryota</taxon>
        <taxon>Metazoa</taxon>
        <taxon>Ecdysozoa</taxon>
        <taxon>Nematoda</taxon>
        <taxon>Chromadorea</taxon>
        <taxon>Rhabditida</taxon>
        <taxon>Tylenchina</taxon>
        <taxon>Panagrolaimomorpha</taxon>
        <taxon>Strongyloidoidea</taxon>
        <taxon>Steinernematidae</taxon>
        <taxon>Steinernema</taxon>
    </lineage>
</organism>
<proteinExistence type="predicted"/>
<protein>
    <submittedName>
        <fullName evidence="2">Uncharacterized protein</fullName>
    </submittedName>
</protein>